<comment type="caution">
    <text evidence="2">The sequence shown here is derived from an EMBL/GenBank/DDBJ whole genome shotgun (WGS) entry which is preliminary data.</text>
</comment>
<feature type="transmembrane region" description="Helical" evidence="1">
    <location>
        <begin position="39"/>
        <end position="56"/>
    </location>
</feature>
<feature type="transmembrane region" description="Helical" evidence="1">
    <location>
        <begin position="204"/>
        <end position="225"/>
    </location>
</feature>
<feature type="non-terminal residue" evidence="2">
    <location>
        <position position="257"/>
    </location>
</feature>
<feature type="transmembrane region" description="Helical" evidence="1">
    <location>
        <begin position="6"/>
        <end position="27"/>
    </location>
</feature>
<evidence type="ECO:0008006" key="4">
    <source>
        <dbReference type="Google" id="ProtNLM"/>
    </source>
</evidence>
<feature type="transmembrane region" description="Helical" evidence="1">
    <location>
        <begin position="76"/>
        <end position="101"/>
    </location>
</feature>
<name>A0A409Y3S2_9AGAR</name>
<feature type="transmembrane region" description="Helical" evidence="1">
    <location>
        <begin position="163"/>
        <end position="184"/>
    </location>
</feature>
<dbReference type="AlphaFoldDB" id="A0A409Y3S2"/>
<dbReference type="OrthoDB" id="2896404at2759"/>
<dbReference type="Proteomes" id="UP000284706">
    <property type="component" value="Unassembled WGS sequence"/>
</dbReference>
<evidence type="ECO:0000313" key="3">
    <source>
        <dbReference type="Proteomes" id="UP000284706"/>
    </source>
</evidence>
<keyword evidence="1" id="KW-1133">Transmembrane helix</keyword>
<dbReference type="EMBL" id="NHYE01001215">
    <property type="protein sequence ID" value="PPQ97642.1"/>
    <property type="molecule type" value="Genomic_DNA"/>
</dbReference>
<keyword evidence="3" id="KW-1185">Reference proteome</keyword>
<dbReference type="InParanoid" id="A0A409Y3S2"/>
<proteinExistence type="predicted"/>
<protein>
    <recommendedName>
        <fullName evidence="4">G-protein coupled receptors family 1 profile domain-containing protein</fullName>
    </recommendedName>
</protein>
<keyword evidence="1" id="KW-0812">Transmembrane</keyword>
<gene>
    <name evidence="2" type="ORF">CVT26_002440</name>
</gene>
<organism evidence="2 3">
    <name type="scientific">Gymnopilus dilepis</name>
    <dbReference type="NCBI Taxonomy" id="231916"/>
    <lineage>
        <taxon>Eukaryota</taxon>
        <taxon>Fungi</taxon>
        <taxon>Dikarya</taxon>
        <taxon>Basidiomycota</taxon>
        <taxon>Agaricomycotina</taxon>
        <taxon>Agaricomycetes</taxon>
        <taxon>Agaricomycetidae</taxon>
        <taxon>Agaricales</taxon>
        <taxon>Agaricineae</taxon>
        <taxon>Hymenogastraceae</taxon>
        <taxon>Gymnopilus</taxon>
    </lineage>
</organism>
<evidence type="ECO:0000313" key="2">
    <source>
        <dbReference type="EMBL" id="PPQ97642.1"/>
    </source>
</evidence>
<keyword evidence="1" id="KW-0472">Membrane</keyword>
<reference evidence="2 3" key="1">
    <citation type="journal article" date="2018" name="Evol. Lett.">
        <title>Horizontal gene cluster transfer increased hallucinogenic mushroom diversity.</title>
        <authorList>
            <person name="Reynolds H.T."/>
            <person name="Vijayakumar V."/>
            <person name="Gluck-Thaler E."/>
            <person name="Korotkin H.B."/>
            <person name="Matheny P.B."/>
            <person name="Slot J.C."/>
        </authorList>
    </citation>
    <scope>NUCLEOTIDE SEQUENCE [LARGE SCALE GENOMIC DNA]</scope>
    <source>
        <strain evidence="2 3">SRW20</strain>
    </source>
</reference>
<accession>A0A409Y3S2</accession>
<dbReference type="STRING" id="231916.A0A409Y3S2"/>
<evidence type="ECO:0000256" key="1">
    <source>
        <dbReference type="SAM" id="Phobius"/>
    </source>
</evidence>
<sequence length="257" mass="27866">MAQAAIFVFDALEGFGLSVLSIVFLTACVSRQVKRTPTWYTFIAAGILSSVVQLLLLRQQLGPPPNQTICFIQGTLIYPMTALNALICAALIFQVFISMKLTQKSKTLSGGHIFWINAIPISVSIALLVYAIVTGTLDKTRIERDASGIRCHITPPQVSDVTAGVSVAAGVLILGTEVAVLVNIFRNRRAFRDILSRSNISLSFVVRLCAFNLVVLVVMLCTVWRPSELDQAGRFDLGNISQAVLPVAEGLIFGTQK</sequence>
<feature type="transmembrane region" description="Helical" evidence="1">
    <location>
        <begin position="113"/>
        <end position="133"/>
    </location>
</feature>